<feature type="domain" description="BD-FAE-like" evidence="2">
    <location>
        <begin position="26"/>
        <end position="231"/>
    </location>
</feature>
<evidence type="ECO:0000256" key="1">
    <source>
        <dbReference type="ARBA" id="ARBA00022801"/>
    </source>
</evidence>
<dbReference type="AlphaFoldDB" id="A0A9W9AQU4"/>
<dbReference type="OrthoDB" id="6495301at2759"/>
<dbReference type="PANTHER" id="PTHR48081">
    <property type="entry name" value="AB HYDROLASE SUPERFAMILY PROTEIN C4A8.06C"/>
    <property type="match status" value="1"/>
</dbReference>
<dbReference type="InterPro" id="IPR050300">
    <property type="entry name" value="GDXG_lipolytic_enzyme"/>
</dbReference>
<dbReference type="Pfam" id="PF20434">
    <property type="entry name" value="BD-FAE"/>
    <property type="match status" value="1"/>
</dbReference>
<organism evidence="3 4">
    <name type="scientific">Lentinula aciculospora</name>
    <dbReference type="NCBI Taxonomy" id="153920"/>
    <lineage>
        <taxon>Eukaryota</taxon>
        <taxon>Fungi</taxon>
        <taxon>Dikarya</taxon>
        <taxon>Basidiomycota</taxon>
        <taxon>Agaricomycotina</taxon>
        <taxon>Agaricomycetes</taxon>
        <taxon>Agaricomycetidae</taxon>
        <taxon>Agaricales</taxon>
        <taxon>Marasmiineae</taxon>
        <taxon>Omphalotaceae</taxon>
        <taxon>Lentinula</taxon>
    </lineage>
</organism>
<proteinExistence type="predicted"/>
<accession>A0A9W9AQU4</accession>
<sequence length="279" mass="31211">MKQNVRSLKNIAYWQGPVRDLFREFDLYYENSSDAVLPPLICFVHGGAWRSEDKADHSSLARSLVSATTFPVIVPNYRLSSGSNDIYHPNHAEDILQLLVFITETRPNLPRVFDPSRIYLISHSCGAHMLASILLNSSSISPTLTPSSTVLNAIQGVILSEGIYDIDRLLVDFPAYRSWFILEAFNNLPSYAAFKATSLGLRTHNHMQWLIIHSKGDTLVNVAQSEAMLARLKILYGGTNDQAVQGNTEELVEEHDALLNAASYLRIVVEFIQKSASYI</sequence>
<reference evidence="3" key="1">
    <citation type="submission" date="2022-08" db="EMBL/GenBank/DDBJ databases">
        <title>A Global Phylogenomic Analysis of the Shiitake Genus Lentinula.</title>
        <authorList>
            <consortium name="DOE Joint Genome Institute"/>
            <person name="Sierra-Patev S."/>
            <person name="Min B."/>
            <person name="Naranjo-Ortiz M."/>
            <person name="Looney B."/>
            <person name="Konkel Z."/>
            <person name="Slot J.C."/>
            <person name="Sakamoto Y."/>
            <person name="Steenwyk J.L."/>
            <person name="Rokas A."/>
            <person name="Carro J."/>
            <person name="Camarero S."/>
            <person name="Ferreira P."/>
            <person name="Molpeceres G."/>
            <person name="Ruiz-Duenas F.J."/>
            <person name="Serrano A."/>
            <person name="Henrissat B."/>
            <person name="Drula E."/>
            <person name="Hughes K.W."/>
            <person name="Mata J.L."/>
            <person name="Ishikawa N.K."/>
            <person name="Vargas-Isla R."/>
            <person name="Ushijima S."/>
            <person name="Smith C.A."/>
            <person name="Ahrendt S."/>
            <person name="Andreopoulos W."/>
            <person name="He G."/>
            <person name="Labutti K."/>
            <person name="Lipzen A."/>
            <person name="Ng V."/>
            <person name="Riley R."/>
            <person name="Sandor L."/>
            <person name="Barry K."/>
            <person name="Martinez A.T."/>
            <person name="Xiao Y."/>
            <person name="Gibbons J.G."/>
            <person name="Terashima K."/>
            <person name="Grigoriev I.V."/>
            <person name="Hibbett D.S."/>
        </authorList>
    </citation>
    <scope>NUCLEOTIDE SEQUENCE</scope>
    <source>
        <strain evidence="3">JLM2183</strain>
    </source>
</reference>
<dbReference type="EMBL" id="JAOTPV010000002">
    <property type="protein sequence ID" value="KAJ4488103.1"/>
    <property type="molecule type" value="Genomic_DNA"/>
</dbReference>
<dbReference type="Gene3D" id="3.40.50.1820">
    <property type="entry name" value="alpha/beta hydrolase"/>
    <property type="match status" value="1"/>
</dbReference>
<evidence type="ECO:0000313" key="3">
    <source>
        <dbReference type="EMBL" id="KAJ4488103.1"/>
    </source>
</evidence>
<name>A0A9W9AQU4_9AGAR</name>
<dbReference type="SUPFAM" id="SSF53474">
    <property type="entry name" value="alpha/beta-Hydrolases"/>
    <property type="match status" value="1"/>
</dbReference>
<dbReference type="InterPro" id="IPR049492">
    <property type="entry name" value="BD-FAE-like_dom"/>
</dbReference>
<protein>
    <submittedName>
        <fullName evidence="3">Alpha/Beta hydrolase protein</fullName>
    </submittedName>
</protein>
<dbReference type="Proteomes" id="UP001150266">
    <property type="component" value="Unassembled WGS sequence"/>
</dbReference>
<dbReference type="GO" id="GO:0016787">
    <property type="term" value="F:hydrolase activity"/>
    <property type="evidence" value="ECO:0007669"/>
    <property type="project" value="UniProtKB-KW"/>
</dbReference>
<comment type="caution">
    <text evidence="3">The sequence shown here is derived from an EMBL/GenBank/DDBJ whole genome shotgun (WGS) entry which is preliminary data.</text>
</comment>
<gene>
    <name evidence="3" type="ORF">J3R30DRAFT_3667545</name>
</gene>
<dbReference type="PANTHER" id="PTHR48081:SF33">
    <property type="entry name" value="KYNURENINE FORMAMIDASE"/>
    <property type="match status" value="1"/>
</dbReference>
<dbReference type="InterPro" id="IPR029058">
    <property type="entry name" value="AB_hydrolase_fold"/>
</dbReference>
<keyword evidence="4" id="KW-1185">Reference proteome</keyword>
<evidence type="ECO:0000259" key="2">
    <source>
        <dbReference type="Pfam" id="PF20434"/>
    </source>
</evidence>
<feature type="non-terminal residue" evidence="3">
    <location>
        <position position="1"/>
    </location>
</feature>
<evidence type="ECO:0000313" key="4">
    <source>
        <dbReference type="Proteomes" id="UP001150266"/>
    </source>
</evidence>
<keyword evidence="1 3" id="KW-0378">Hydrolase</keyword>